<dbReference type="RefSeq" id="WP_026813389.1">
    <property type="nucleotide sequence ID" value="NZ_BMWP01000015.1"/>
</dbReference>
<dbReference type="SUPFAM" id="SSF56112">
    <property type="entry name" value="Protein kinase-like (PK-like)"/>
    <property type="match status" value="1"/>
</dbReference>
<dbReference type="Pfam" id="PF01636">
    <property type="entry name" value="APH"/>
    <property type="match status" value="1"/>
</dbReference>
<dbReference type="InterPro" id="IPR011009">
    <property type="entry name" value="Kinase-like_dom_sf"/>
</dbReference>
<gene>
    <name evidence="2" type="ORF">GCM10007383_22920</name>
</gene>
<reference evidence="2" key="1">
    <citation type="journal article" date="2014" name="Int. J. Syst. Evol. Microbiol.">
        <title>Complete genome sequence of Corynebacterium casei LMG S-19264T (=DSM 44701T), isolated from a smear-ripened cheese.</title>
        <authorList>
            <consortium name="US DOE Joint Genome Institute (JGI-PGF)"/>
            <person name="Walter F."/>
            <person name="Albersmeier A."/>
            <person name="Kalinowski J."/>
            <person name="Ruckert C."/>
        </authorList>
    </citation>
    <scope>NUCLEOTIDE SEQUENCE</scope>
    <source>
        <strain evidence="2">KCTC 12113</strain>
    </source>
</reference>
<sequence length="359" mass="41228">MIADKASMLNKILGNFKIDQKTYQFQEITQGYINDTYLVLDQSGPLYILQRVNRNVFKDIKGLMGNIASAFNFLIDTEYTPIALIRTQEDATYFEEEEKGYWRLMTYIDNTTAYDNATNVSIAHEAGKVVGKFHQLLAKAPLENYVDTIPQFHDLSLREAQFNDSLETAHPEKLEISKSAIAFAKATLEKLKVINNSKLPLRVCHNDTKLNNILFSKESNKALCLIDLDTVMKGYFYYDFGDAIRTVANQAIEDEQDHSKITFKRPLFEAFVDGLEANGPFLYQEELDTLAWGAVFMPFIHGLRALTDYLNNNIYYKVSYENQNLDRCLSLFHFTNMALQEIDFMETVIKQKLTPLSKS</sequence>
<protein>
    <recommendedName>
        <fullName evidence="1">Aminoglycoside phosphotransferase domain-containing protein</fullName>
    </recommendedName>
</protein>
<feature type="domain" description="Aminoglycoside phosphotransferase" evidence="1">
    <location>
        <begin position="25"/>
        <end position="248"/>
    </location>
</feature>
<name>A0A918IYV3_9FLAO</name>
<dbReference type="PANTHER" id="PTHR21064">
    <property type="entry name" value="AMINOGLYCOSIDE PHOSPHOTRANSFERASE DOMAIN-CONTAINING PROTEIN-RELATED"/>
    <property type="match status" value="1"/>
</dbReference>
<organism evidence="2 3">
    <name type="scientific">Arenibacter certesii</name>
    <dbReference type="NCBI Taxonomy" id="228955"/>
    <lineage>
        <taxon>Bacteria</taxon>
        <taxon>Pseudomonadati</taxon>
        <taxon>Bacteroidota</taxon>
        <taxon>Flavobacteriia</taxon>
        <taxon>Flavobacteriales</taxon>
        <taxon>Flavobacteriaceae</taxon>
        <taxon>Arenibacter</taxon>
    </lineage>
</organism>
<reference evidence="2" key="2">
    <citation type="submission" date="2020-09" db="EMBL/GenBank/DDBJ databases">
        <authorList>
            <person name="Sun Q."/>
            <person name="Kim S."/>
        </authorList>
    </citation>
    <scope>NUCLEOTIDE SEQUENCE</scope>
    <source>
        <strain evidence="2">KCTC 12113</strain>
    </source>
</reference>
<dbReference type="EMBL" id="BMWP01000015">
    <property type="protein sequence ID" value="GGW37571.1"/>
    <property type="molecule type" value="Genomic_DNA"/>
</dbReference>
<dbReference type="Gene3D" id="3.90.1200.10">
    <property type="match status" value="1"/>
</dbReference>
<keyword evidence="3" id="KW-1185">Reference proteome</keyword>
<proteinExistence type="predicted"/>
<accession>A0A918IYV3</accession>
<dbReference type="PANTHER" id="PTHR21064:SF5">
    <property type="entry name" value="SLR1880 PROTEIN"/>
    <property type="match status" value="1"/>
</dbReference>
<evidence type="ECO:0000313" key="2">
    <source>
        <dbReference type="EMBL" id="GGW37571.1"/>
    </source>
</evidence>
<evidence type="ECO:0000259" key="1">
    <source>
        <dbReference type="Pfam" id="PF01636"/>
    </source>
</evidence>
<dbReference type="Proteomes" id="UP000634668">
    <property type="component" value="Unassembled WGS sequence"/>
</dbReference>
<dbReference type="InterPro" id="IPR050249">
    <property type="entry name" value="Pseudomonas-type_ThrB"/>
</dbReference>
<dbReference type="InterPro" id="IPR002575">
    <property type="entry name" value="Aminoglycoside_PTrfase"/>
</dbReference>
<dbReference type="AlphaFoldDB" id="A0A918IYV3"/>
<comment type="caution">
    <text evidence="2">The sequence shown here is derived from an EMBL/GenBank/DDBJ whole genome shotgun (WGS) entry which is preliminary data.</text>
</comment>
<evidence type="ECO:0000313" key="3">
    <source>
        <dbReference type="Proteomes" id="UP000634668"/>
    </source>
</evidence>